<comment type="caution">
    <text evidence="1">The sequence shown here is derived from an EMBL/GenBank/DDBJ whole genome shotgun (WGS) entry which is preliminary data.</text>
</comment>
<sequence length="132" mass="15179">MSALGKEAQSLSIQDFEPYQIVYLEATGDRLFSEMVQMAEGKQTCWVRPLVLVFDYYQLSDQPCEWFDLRNGSDLLCPSTLFQAALDTDVIPFLSQLPPLVQGGRCDRAVQQRLNQFMRRLWEIHSDAFHAS</sequence>
<protein>
    <submittedName>
        <fullName evidence="1">Uncharacterized protein</fullName>
    </submittedName>
</protein>
<dbReference type="EMBL" id="DSRU01000049">
    <property type="protein sequence ID" value="HFM96926.1"/>
    <property type="molecule type" value="Genomic_DNA"/>
</dbReference>
<reference evidence="1" key="1">
    <citation type="journal article" date="2020" name="mSystems">
        <title>Genome- and Community-Level Interaction Insights into Carbon Utilization and Element Cycling Functions of Hydrothermarchaeota in Hydrothermal Sediment.</title>
        <authorList>
            <person name="Zhou Z."/>
            <person name="Liu Y."/>
            <person name="Xu W."/>
            <person name="Pan J."/>
            <person name="Luo Z.H."/>
            <person name="Li M."/>
        </authorList>
    </citation>
    <scope>NUCLEOTIDE SEQUENCE [LARGE SCALE GENOMIC DNA]</scope>
    <source>
        <strain evidence="1">SpSt-418</strain>
    </source>
</reference>
<accession>A0A7C3KC21</accession>
<dbReference type="AlphaFoldDB" id="A0A7C3KC21"/>
<proteinExistence type="predicted"/>
<name>A0A7C3KC21_9CYAN</name>
<evidence type="ECO:0000313" key="1">
    <source>
        <dbReference type="EMBL" id="HFM96926.1"/>
    </source>
</evidence>
<organism evidence="1">
    <name type="scientific">Oscillatoriales cyanobacterium SpSt-418</name>
    <dbReference type="NCBI Taxonomy" id="2282169"/>
    <lineage>
        <taxon>Bacteria</taxon>
        <taxon>Bacillati</taxon>
        <taxon>Cyanobacteriota</taxon>
        <taxon>Cyanophyceae</taxon>
        <taxon>Oscillatoriophycideae</taxon>
        <taxon>Oscillatoriales</taxon>
    </lineage>
</organism>
<gene>
    <name evidence="1" type="ORF">ENR64_04005</name>
</gene>